<evidence type="ECO:0000256" key="2">
    <source>
        <dbReference type="ARBA" id="ARBA00007814"/>
    </source>
</evidence>
<keyword evidence="3" id="KW-0963">Cytoplasm</keyword>
<dbReference type="InterPro" id="IPR056800">
    <property type="entry name" value="vWA_Ro60"/>
</dbReference>
<reference evidence="8 9" key="1">
    <citation type="journal article" date="2021" name="BMC Biol.">
        <title>Horizontally acquired antibacterial genes associated with adaptive radiation of ladybird beetles.</title>
        <authorList>
            <person name="Li H.S."/>
            <person name="Tang X.F."/>
            <person name="Huang Y.H."/>
            <person name="Xu Z.Y."/>
            <person name="Chen M.L."/>
            <person name="Du X.Y."/>
            <person name="Qiu B.Y."/>
            <person name="Chen P.T."/>
            <person name="Zhang W."/>
            <person name="Slipinski A."/>
            <person name="Escalona H.E."/>
            <person name="Waterhouse R.M."/>
            <person name="Zwick A."/>
            <person name="Pang H."/>
        </authorList>
    </citation>
    <scope>NUCLEOTIDE SEQUENCE [LARGE SCALE GENOMIC DNA]</scope>
    <source>
        <strain evidence="8">SYSU2018</strain>
    </source>
</reference>
<dbReference type="EMBL" id="JABFTP020000124">
    <property type="protein sequence ID" value="KAL3279189.1"/>
    <property type="molecule type" value="Genomic_DNA"/>
</dbReference>
<evidence type="ECO:0000313" key="9">
    <source>
        <dbReference type="Proteomes" id="UP001516400"/>
    </source>
</evidence>
<keyword evidence="4" id="KW-0479">Metal-binding</keyword>
<evidence type="ECO:0000256" key="3">
    <source>
        <dbReference type="ARBA" id="ARBA00022490"/>
    </source>
</evidence>
<keyword evidence="9" id="KW-1185">Reference proteome</keyword>
<dbReference type="GO" id="GO:0005737">
    <property type="term" value="C:cytoplasm"/>
    <property type="evidence" value="ECO:0007669"/>
    <property type="project" value="UniProtKB-SubCell"/>
</dbReference>
<proteinExistence type="inferred from homology"/>
<accession>A0ABD2NKQ6</accession>
<evidence type="ECO:0000256" key="4">
    <source>
        <dbReference type="ARBA" id="ARBA00022723"/>
    </source>
</evidence>
<evidence type="ECO:0000256" key="1">
    <source>
        <dbReference type="ARBA" id="ARBA00004496"/>
    </source>
</evidence>
<name>A0ABD2NKQ6_9CUCU</name>
<protein>
    <recommendedName>
        <fullName evidence="7">TROVE domain-containing protein</fullName>
    </recommendedName>
</protein>
<feature type="domain" description="TROVE" evidence="7">
    <location>
        <begin position="1"/>
        <end position="338"/>
    </location>
</feature>
<dbReference type="InterPro" id="IPR037214">
    <property type="entry name" value="TROVE_dom_sf"/>
</dbReference>
<dbReference type="Pfam" id="PF05731">
    <property type="entry name" value="TROVE"/>
    <property type="match status" value="1"/>
</dbReference>
<comment type="subcellular location">
    <subcellularLocation>
        <location evidence="1">Cytoplasm</location>
    </subcellularLocation>
</comment>
<dbReference type="SUPFAM" id="SSF140864">
    <property type="entry name" value="TROVE domain-like"/>
    <property type="match status" value="1"/>
</dbReference>
<dbReference type="PROSITE" id="PS50988">
    <property type="entry name" value="TROVE"/>
    <property type="match status" value="1"/>
</dbReference>
<dbReference type="InterPro" id="IPR036465">
    <property type="entry name" value="vWFA_dom_sf"/>
</dbReference>
<dbReference type="AlphaFoldDB" id="A0ABD2NKQ6"/>
<dbReference type="Proteomes" id="UP001516400">
    <property type="component" value="Unassembled WGS sequence"/>
</dbReference>
<keyword evidence="5" id="KW-0694">RNA-binding</keyword>
<organism evidence="8 9">
    <name type="scientific">Cryptolaemus montrouzieri</name>
    <dbReference type="NCBI Taxonomy" id="559131"/>
    <lineage>
        <taxon>Eukaryota</taxon>
        <taxon>Metazoa</taxon>
        <taxon>Ecdysozoa</taxon>
        <taxon>Arthropoda</taxon>
        <taxon>Hexapoda</taxon>
        <taxon>Insecta</taxon>
        <taxon>Pterygota</taxon>
        <taxon>Neoptera</taxon>
        <taxon>Endopterygota</taxon>
        <taxon>Coleoptera</taxon>
        <taxon>Polyphaga</taxon>
        <taxon>Cucujiformia</taxon>
        <taxon>Coccinelloidea</taxon>
        <taxon>Coccinellidae</taxon>
        <taxon>Scymninae</taxon>
        <taxon>Scymnini</taxon>
        <taxon>Cryptolaemus</taxon>
    </lineage>
</organism>
<dbReference type="InterPro" id="IPR040322">
    <property type="entry name" value="TROVE2"/>
</dbReference>
<evidence type="ECO:0000259" key="7">
    <source>
        <dbReference type="PROSITE" id="PS50988"/>
    </source>
</evidence>
<dbReference type="Pfam" id="PF25045">
    <property type="entry name" value="vWA_Ro60"/>
    <property type="match status" value="1"/>
</dbReference>
<evidence type="ECO:0000256" key="6">
    <source>
        <dbReference type="ARBA" id="ARBA00023274"/>
    </source>
</evidence>
<dbReference type="Gene3D" id="3.40.50.410">
    <property type="entry name" value="von Willebrand factor, type A domain"/>
    <property type="match status" value="1"/>
</dbReference>
<comment type="similarity">
    <text evidence="2">Belongs to the Ro 60 kDa family.</text>
</comment>
<keyword evidence="6" id="KW-0687">Ribonucleoprotein</keyword>
<dbReference type="GO" id="GO:1990904">
    <property type="term" value="C:ribonucleoprotein complex"/>
    <property type="evidence" value="ECO:0007669"/>
    <property type="project" value="UniProtKB-KW"/>
</dbReference>
<comment type="caution">
    <text evidence="8">The sequence shown here is derived from an EMBL/GenBank/DDBJ whole genome shotgun (WGS) entry which is preliminary data.</text>
</comment>
<evidence type="ECO:0000313" key="8">
    <source>
        <dbReference type="EMBL" id="KAL3279189.1"/>
    </source>
</evidence>
<evidence type="ECO:0000256" key="5">
    <source>
        <dbReference type="ARBA" id="ARBA00022884"/>
    </source>
</evidence>
<sequence>MSTITDRTRLRRLLYLTDVDSRYTAGNPEDYFLKDFNTKLDFMLNVLSKQENIFIDILKEANDDELLPRRVTLFYVLAFALSRTESHSSNLTRNALALTAVHISKSDEEFFKFVSIYTKLNRFNSKNKITTAVGRAFNLLLENKTPLEYAQAVSQRKGYHGWKYKDLIKLSHYKSKSKEKTLITYYVFFGMKEFEDQDLTDMKEIHEILVKWETLKKTEDEAQATSLVKQLHANFSHVNTDFVKSQEVWSAIISELPLLELLRLLPKFHRLGLLKANSSVHNKVVKELSSLERIRESKIDPMAVFICMKDFEKGGKPIDPKLEVYLKSNKDTIPDFQEKINKFRSEPKCPIISCAIGKCLKFSYPSDPFSLGTGKRILLALDVTSNPGAVCFKNRNITCLEAELALSLYYLKTEKNINVAKFSDEDVEGLELDKNASFAENLQMLKNCESEYLRVRAVFDWALENNKTVDVFICFVQTFQSMHSVPKSMRTRGWNSIKDGLAKYQKKKPHPSAKFVLICLGSHNIPSFIDVSNTLTICGFSPEIPKVIKAFVTGSFK</sequence>
<dbReference type="PANTHER" id="PTHR14202:SF0">
    <property type="entry name" value="RNA-BINDING PROTEIN RO60"/>
    <property type="match status" value="1"/>
</dbReference>
<dbReference type="InterPro" id="IPR008858">
    <property type="entry name" value="TROVE_dom"/>
</dbReference>
<dbReference type="SUPFAM" id="SSF53300">
    <property type="entry name" value="vWA-like"/>
    <property type="match status" value="1"/>
</dbReference>
<dbReference type="GO" id="GO:0003723">
    <property type="term" value="F:RNA binding"/>
    <property type="evidence" value="ECO:0007669"/>
    <property type="project" value="UniProtKB-KW"/>
</dbReference>
<dbReference type="GO" id="GO:0046872">
    <property type="term" value="F:metal ion binding"/>
    <property type="evidence" value="ECO:0007669"/>
    <property type="project" value="UniProtKB-KW"/>
</dbReference>
<dbReference type="PANTHER" id="PTHR14202">
    <property type="entry name" value="60 KDA RIBONUCLEOPROTEIN SSA/RO"/>
    <property type="match status" value="1"/>
</dbReference>
<gene>
    <name evidence="8" type="ORF">HHI36_016702</name>
</gene>